<reference evidence="7" key="1">
    <citation type="journal article" date="2013" name="Science">
        <title>Comparative analysis of bat genomes provides insight into the evolution of flight and immunity.</title>
        <authorList>
            <person name="Zhang G."/>
            <person name="Cowled C."/>
            <person name="Shi Z."/>
            <person name="Huang Z."/>
            <person name="Bishop-Lilly K.A."/>
            <person name="Fang X."/>
            <person name="Wynne J.W."/>
            <person name="Xiong Z."/>
            <person name="Baker M.L."/>
            <person name="Zhao W."/>
            <person name="Tachedjian M."/>
            <person name="Zhu Y."/>
            <person name="Zhou P."/>
            <person name="Jiang X."/>
            <person name="Ng J."/>
            <person name="Yang L."/>
            <person name="Wu L."/>
            <person name="Xiao J."/>
            <person name="Feng Y."/>
            <person name="Chen Y."/>
            <person name="Sun X."/>
            <person name="Zhang Y."/>
            <person name="Marsh G.A."/>
            <person name="Crameri G."/>
            <person name="Broder C.C."/>
            <person name="Frey K.G."/>
            <person name="Wang L.F."/>
            <person name="Wang J."/>
        </authorList>
    </citation>
    <scope>NUCLEOTIDE SEQUENCE [LARGE SCALE GENOMIC DNA]</scope>
</reference>
<keyword evidence="3 5" id="KW-1133">Transmembrane helix</keyword>
<sequence length="124" mass="13478">MAVEHVAHWNLNDDEAAGPATVARLPPPLLSASGTVLWSARPAQELEYDKSEGIPEEVTTAGQAQEVCAPMDEFSSVDVDKGFAIAFVVFLFLFLMGMIFRCAKLVTNPYKADFTTTEPSQPQS</sequence>
<evidence type="ECO:0000256" key="1">
    <source>
        <dbReference type="ARBA" id="ARBA00004167"/>
    </source>
</evidence>
<dbReference type="Pfam" id="PF11057">
    <property type="entry name" value="Cortexin"/>
    <property type="match status" value="1"/>
</dbReference>
<evidence type="ECO:0000256" key="3">
    <source>
        <dbReference type="ARBA" id="ARBA00022989"/>
    </source>
</evidence>
<dbReference type="InterPro" id="IPR020066">
    <property type="entry name" value="Cortexin"/>
</dbReference>
<comment type="subcellular location">
    <subcellularLocation>
        <location evidence="1">Membrane</location>
        <topology evidence="1">Single-pass membrane protein</topology>
    </subcellularLocation>
</comment>
<evidence type="ECO:0000256" key="4">
    <source>
        <dbReference type="ARBA" id="ARBA00023136"/>
    </source>
</evidence>
<feature type="transmembrane region" description="Helical" evidence="5">
    <location>
        <begin position="83"/>
        <end position="103"/>
    </location>
</feature>
<evidence type="ECO:0000313" key="7">
    <source>
        <dbReference type="Proteomes" id="UP000010552"/>
    </source>
</evidence>
<keyword evidence="4 5" id="KW-0472">Membrane</keyword>
<dbReference type="GO" id="GO:0016020">
    <property type="term" value="C:membrane"/>
    <property type="evidence" value="ECO:0007669"/>
    <property type="project" value="UniProtKB-SubCell"/>
</dbReference>
<dbReference type="InParanoid" id="L5K3A4"/>
<evidence type="ECO:0008006" key="8">
    <source>
        <dbReference type="Google" id="ProtNLM"/>
    </source>
</evidence>
<organism evidence="6 7">
    <name type="scientific">Pteropus alecto</name>
    <name type="common">Black flying fox</name>
    <dbReference type="NCBI Taxonomy" id="9402"/>
    <lineage>
        <taxon>Eukaryota</taxon>
        <taxon>Metazoa</taxon>
        <taxon>Chordata</taxon>
        <taxon>Craniata</taxon>
        <taxon>Vertebrata</taxon>
        <taxon>Euteleostomi</taxon>
        <taxon>Mammalia</taxon>
        <taxon>Eutheria</taxon>
        <taxon>Laurasiatheria</taxon>
        <taxon>Chiroptera</taxon>
        <taxon>Yinpterochiroptera</taxon>
        <taxon>Pteropodoidea</taxon>
        <taxon>Pteropodidae</taxon>
        <taxon>Pteropodinae</taxon>
        <taxon>Pteropus</taxon>
    </lineage>
</organism>
<dbReference type="EMBL" id="KB031037">
    <property type="protein sequence ID" value="ELK06035.1"/>
    <property type="molecule type" value="Genomic_DNA"/>
</dbReference>
<keyword evidence="2 5" id="KW-0812">Transmembrane</keyword>
<keyword evidence="7" id="KW-1185">Reference proteome</keyword>
<proteinExistence type="predicted"/>
<gene>
    <name evidence="6" type="ORF">PAL_GLEAN10017548</name>
</gene>
<evidence type="ECO:0000256" key="2">
    <source>
        <dbReference type="ARBA" id="ARBA00022692"/>
    </source>
</evidence>
<protein>
    <recommendedName>
        <fullName evidence="8">Cortexin-2</fullName>
    </recommendedName>
</protein>
<evidence type="ECO:0000313" key="6">
    <source>
        <dbReference type="EMBL" id="ELK06035.1"/>
    </source>
</evidence>
<accession>L5K3A4</accession>
<evidence type="ECO:0000256" key="5">
    <source>
        <dbReference type="SAM" id="Phobius"/>
    </source>
</evidence>
<dbReference type="Proteomes" id="UP000010552">
    <property type="component" value="Unassembled WGS sequence"/>
</dbReference>
<dbReference type="AlphaFoldDB" id="L5K3A4"/>
<name>L5K3A4_PTEAL</name>